<keyword evidence="3" id="KW-0175">Coiled coil</keyword>
<proteinExistence type="inferred from homology"/>
<organism evidence="5">
    <name type="scientific">Tunturiibacter psychrotolerans</name>
    <dbReference type="NCBI Taxonomy" id="3069686"/>
    <lineage>
        <taxon>Bacteria</taxon>
        <taxon>Pseudomonadati</taxon>
        <taxon>Acidobacteriota</taxon>
        <taxon>Terriglobia</taxon>
        <taxon>Terriglobales</taxon>
        <taxon>Acidobacteriaceae</taxon>
        <taxon>Tunturiibacter</taxon>
    </lineage>
</organism>
<dbReference type="Gene3D" id="3.30.930.30">
    <property type="match status" value="1"/>
</dbReference>
<keyword evidence="5" id="KW-0614">Plasmid</keyword>
<reference evidence="5" key="1">
    <citation type="submission" date="2023-08" db="EMBL/GenBank/DDBJ databases">
        <authorList>
            <person name="Messyasz A."/>
            <person name="Mannisto M.K."/>
            <person name="Kerkhof L.J."/>
            <person name="Haggblom M."/>
        </authorList>
    </citation>
    <scope>NUCLEOTIDE SEQUENCE</scope>
    <source>
        <strain evidence="5">X5P6</strain>
        <plasmid evidence="5">unnamed</plasmid>
    </source>
</reference>
<sequence>MAIYHLNARVGSRSSGQSAAAKFAYICREGRYADGKKTNVDKEELVHAESGNMPAWAKENPALYWQSADLYERANGRLFQQVEIALPVELSEQARIQLAQEFALALSATEAGPLPYSFAVHCGKGENPHAHIIVSERVGDGYDRTPETWFKRAADTKKQTPELGGAKKSAAFQPREWLGEVRELWATRANEALDLAGKEERIDHRSYAARGIEQIPTVHEGPNVRQLVKDKRLATDRIALTSEIREVNDKLAGELAEIRTQSDLAQKQLELLMEEIERGALIEAQEQAAKERAAEAAIRAKREADREASKAEAARKAEEAKLIEPATTTNAALVAIANRIEQGGTERVLVSRQEAAIFVDAMFGVGISGRLHGQGRGDNFLKPFEEGVRYQVGQKRRSDDLKGLANIEVSRAKTGFEYAIIAIKDKVTEFVFHLRNAAAKQLDWDTKVLKSRVKQIEQTSQPRQRKDNSLGR</sequence>
<dbReference type="KEGG" id="tpsc:RBB77_23270"/>
<geneLocation type="plasmid" evidence="5">
    <name>unnamed</name>
</geneLocation>
<dbReference type="RefSeq" id="WP_353067733.1">
    <property type="nucleotide sequence ID" value="NZ_CP132943.1"/>
</dbReference>
<protein>
    <submittedName>
        <fullName evidence="5">MobA/MobL family protein</fullName>
    </submittedName>
</protein>
<accession>A0AAU7ZXV3</accession>
<reference evidence="5" key="2">
    <citation type="journal article" date="2024" name="Environ. Microbiol.">
        <title>Genome analysis and description of Tunturibacter gen. nov. expands the diversity of Terriglobia in tundra soils.</title>
        <authorList>
            <person name="Messyasz A."/>
            <person name="Mannisto M.K."/>
            <person name="Kerkhof L.J."/>
            <person name="Haggblom M.M."/>
        </authorList>
    </citation>
    <scope>NUCLEOTIDE SEQUENCE</scope>
    <source>
        <strain evidence="5">X5P6</strain>
    </source>
</reference>
<evidence type="ECO:0000313" key="5">
    <source>
        <dbReference type="EMBL" id="XCB35652.1"/>
    </source>
</evidence>
<feature type="coiled-coil region" evidence="3">
    <location>
        <begin position="255"/>
        <end position="321"/>
    </location>
</feature>
<dbReference type="EMBL" id="CP132943">
    <property type="protein sequence ID" value="XCB35652.1"/>
    <property type="molecule type" value="Genomic_DNA"/>
</dbReference>
<dbReference type="AlphaFoldDB" id="A0AAU7ZXV3"/>
<evidence type="ECO:0000259" key="4">
    <source>
        <dbReference type="Pfam" id="PF03389"/>
    </source>
</evidence>
<feature type="domain" description="MobA/MobL protein" evidence="4">
    <location>
        <begin position="35"/>
        <end position="227"/>
    </location>
</feature>
<name>A0AAU7ZXV3_9BACT</name>
<evidence type="ECO:0000256" key="1">
    <source>
        <dbReference type="ARBA" id="ARBA00010873"/>
    </source>
</evidence>
<comment type="similarity">
    <text evidence="1">Belongs to the MobA/MobL family.</text>
</comment>
<gene>
    <name evidence="5" type="ORF">RBB77_23270</name>
</gene>
<evidence type="ECO:0000256" key="3">
    <source>
        <dbReference type="SAM" id="Coils"/>
    </source>
</evidence>
<evidence type="ECO:0000256" key="2">
    <source>
        <dbReference type="ARBA" id="ARBA00022971"/>
    </source>
</evidence>
<keyword evidence="2" id="KW-0184">Conjugation</keyword>
<dbReference type="Pfam" id="PF03389">
    <property type="entry name" value="MobA_MobL"/>
    <property type="match status" value="1"/>
</dbReference>
<dbReference type="InterPro" id="IPR005053">
    <property type="entry name" value="MobA_MobL"/>
</dbReference>